<feature type="compositionally biased region" description="Basic and acidic residues" evidence="1">
    <location>
        <begin position="389"/>
        <end position="410"/>
    </location>
</feature>
<dbReference type="KEGG" id="ago:AGOS_ABL089W"/>
<feature type="region of interest" description="Disordered" evidence="1">
    <location>
        <begin position="434"/>
        <end position="477"/>
    </location>
</feature>
<dbReference type="AlphaFoldDB" id="Q75DW2"/>
<gene>
    <name evidence="2" type="ORF">AGOS_ABL089W</name>
</gene>
<name>Q75DW2_EREGS</name>
<feature type="compositionally biased region" description="Acidic residues" evidence="1">
    <location>
        <begin position="376"/>
        <end position="388"/>
    </location>
</feature>
<organism evidence="2 3">
    <name type="scientific">Eremothecium gossypii (strain ATCC 10895 / CBS 109.51 / FGSC 9923 / NRRL Y-1056)</name>
    <name type="common">Yeast</name>
    <name type="synonym">Ashbya gossypii</name>
    <dbReference type="NCBI Taxonomy" id="284811"/>
    <lineage>
        <taxon>Eukaryota</taxon>
        <taxon>Fungi</taxon>
        <taxon>Dikarya</taxon>
        <taxon>Ascomycota</taxon>
        <taxon>Saccharomycotina</taxon>
        <taxon>Saccharomycetes</taxon>
        <taxon>Saccharomycetales</taxon>
        <taxon>Saccharomycetaceae</taxon>
        <taxon>Eremothecium</taxon>
    </lineage>
</organism>
<dbReference type="InParanoid" id="Q75DW2"/>
<sequence>MSIVMDKNLSFNSEQLLNVTTEEEEGNGEGFPGICGHHSSTLTERTMNLVAVSTAAASSLSANLITTPSSPPVVHRESQKKRKKARRLLRKWKQTVKQKLHIANYDTNGAYTNNQSTATSMSELKDALSCYYKFKSDESKIEEMFETMMFKNNGQSPPITRDQELRELVPFEIIGEQKLADLKKKLDVFSNCLSALDDDKPWNQSSGFNSPNDLKAPRSAIGGSGSPPDLVSGISTLDSAEPPESLDKPSCCQLLSGDDCCINESADSTPHVGLTTGSSKASSIVEKIASFVRTPKTSETSPMDSVRLSSPLDSEFEVQRLVIPTFRMNAGKNMDVSHIVENLKSGTITENDLLYLASMYAAQEVGFMDKSFYDDQGNEADNESATSDDLEKERQTITTDERDYYKNNHESPDSVKFDRFSYLVIYNASKKCDSSGLKKRSTRNNSGSIIQGTTAVDSGYEGDDDEPHSPNITESDGSLCKSILKSKNNDKEYLESQRAVKCDKVSVDEFLEFFEQYENERRDGEHMLTSARDKQLCNYYSNEYFPEISCQSNPVKATTEFTRSKLATEHNIGRELMDVKSEVDSYNCYNDCSSVIGVEAN</sequence>
<accession>Q75DW2</accession>
<dbReference type="EMBL" id="AE016815">
    <property type="protein sequence ID" value="AAS50682.2"/>
    <property type="molecule type" value="Genomic_DNA"/>
</dbReference>
<feature type="region of interest" description="Disordered" evidence="1">
    <location>
        <begin position="373"/>
        <end position="410"/>
    </location>
</feature>
<dbReference type="OrthoDB" id="4035955at2759"/>
<protein>
    <submittedName>
        <fullName evidence="2">ABL089Wp</fullName>
    </submittedName>
</protein>
<evidence type="ECO:0000313" key="2">
    <source>
        <dbReference type="EMBL" id="AAS50682.2"/>
    </source>
</evidence>
<keyword evidence="3" id="KW-1185">Reference proteome</keyword>
<dbReference type="Proteomes" id="UP000000591">
    <property type="component" value="Chromosome II"/>
</dbReference>
<reference evidence="3" key="2">
    <citation type="journal article" date="2013" name="G3 (Bethesda)">
        <title>Genomes of Ashbya fungi isolated from insects reveal four mating-type loci, numerous translocations, lack of transposons, and distinct gene duplications.</title>
        <authorList>
            <person name="Dietrich F.S."/>
            <person name="Voegeli S."/>
            <person name="Kuo S."/>
            <person name="Philippsen P."/>
        </authorList>
    </citation>
    <scope>GENOME REANNOTATION</scope>
    <source>
        <strain evidence="3">ATCC 10895 / CBS 109.51 / FGSC 9923 / NRRL Y-1056</strain>
    </source>
</reference>
<dbReference type="GeneID" id="4618938"/>
<feature type="compositionally biased region" description="Polar residues" evidence="1">
    <location>
        <begin position="443"/>
        <end position="456"/>
    </location>
</feature>
<dbReference type="OMA" id="EHNIGRE"/>
<dbReference type="RefSeq" id="NP_982858.2">
    <property type="nucleotide sequence ID" value="NM_208211.2"/>
</dbReference>
<evidence type="ECO:0000256" key="1">
    <source>
        <dbReference type="SAM" id="MobiDB-lite"/>
    </source>
</evidence>
<proteinExistence type="predicted"/>
<dbReference type="eggNOG" id="ENOG502S6BG">
    <property type="taxonomic scope" value="Eukaryota"/>
</dbReference>
<feature type="region of interest" description="Disordered" evidence="1">
    <location>
        <begin position="203"/>
        <end position="248"/>
    </location>
</feature>
<reference evidence="2 3" key="1">
    <citation type="journal article" date="2004" name="Science">
        <title>The Ashbya gossypii genome as a tool for mapping the ancient Saccharomyces cerevisiae genome.</title>
        <authorList>
            <person name="Dietrich F.S."/>
            <person name="Voegeli S."/>
            <person name="Brachat S."/>
            <person name="Lerch A."/>
            <person name="Gates K."/>
            <person name="Steiner S."/>
            <person name="Mohr C."/>
            <person name="Pohlmann R."/>
            <person name="Luedi P."/>
            <person name="Choi S."/>
            <person name="Wing R.A."/>
            <person name="Flavier A."/>
            <person name="Gaffney T.D."/>
            <person name="Philippsen P."/>
        </authorList>
    </citation>
    <scope>NUCLEOTIDE SEQUENCE [LARGE SCALE GENOMIC DNA]</scope>
    <source>
        <strain evidence="3">ATCC 10895 / CBS 109.51 / FGSC 9923 / NRRL Y-1056</strain>
    </source>
</reference>
<evidence type="ECO:0000313" key="3">
    <source>
        <dbReference type="Proteomes" id="UP000000591"/>
    </source>
</evidence>
<feature type="compositionally biased region" description="Polar residues" evidence="1">
    <location>
        <begin position="203"/>
        <end position="212"/>
    </location>
</feature>
<dbReference type="HOGENOM" id="CLU_454115_0_0_1"/>